<accession>W3A7V9</accession>
<dbReference type="AlphaFoldDB" id="W3A7V9"/>
<evidence type="ECO:0000313" key="1">
    <source>
        <dbReference type="EMBL" id="ETP55300.1"/>
    </source>
</evidence>
<sequence>MSAKCLFTASPLETETLHLKSSEKRSLEFDAFSYTTLFQTDEEEFGGISGAATMKESTEAKHSRIRQVLPNLSATSHMNDNYSRFVELAASADGAQTTKDSTQLARANG</sequence>
<gene>
    <name evidence="1" type="ORF">F442_00153</name>
</gene>
<dbReference type="Proteomes" id="UP000018948">
    <property type="component" value="Unassembled WGS sequence"/>
</dbReference>
<name>W3A7V9_PHYNI</name>
<proteinExistence type="predicted"/>
<dbReference type="EMBL" id="ANIY01000035">
    <property type="protein sequence ID" value="ETP55300.1"/>
    <property type="molecule type" value="Genomic_DNA"/>
</dbReference>
<evidence type="ECO:0000313" key="2">
    <source>
        <dbReference type="Proteomes" id="UP000018948"/>
    </source>
</evidence>
<comment type="caution">
    <text evidence="1">The sequence shown here is derived from an EMBL/GenBank/DDBJ whole genome shotgun (WGS) entry which is preliminary data.</text>
</comment>
<protein>
    <submittedName>
        <fullName evidence="1">Uncharacterized protein</fullName>
    </submittedName>
</protein>
<organism evidence="1 2">
    <name type="scientific">Phytophthora nicotianae P10297</name>
    <dbReference type="NCBI Taxonomy" id="1317064"/>
    <lineage>
        <taxon>Eukaryota</taxon>
        <taxon>Sar</taxon>
        <taxon>Stramenopiles</taxon>
        <taxon>Oomycota</taxon>
        <taxon>Peronosporomycetes</taxon>
        <taxon>Peronosporales</taxon>
        <taxon>Peronosporaceae</taxon>
        <taxon>Phytophthora</taxon>
    </lineage>
</organism>
<reference evidence="1 2" key="1">
    <citation type="submission" date="2013-11" db="EMBL/GenBank/DDBJ databases">
        <title>The Genome Sequence of Phytophthora parasitica P10297.</title>
        <authorList>
            <consortium name="The Broad Institute Genomics Platform"/>
            <person name="Russ C."/>
            <person name="Tyler B."/>
            <person name="Panabieres F."/>
            <person name="Shan W."/>
            <person name="Tripathy S."/>
            <person name="Grunwald N."/>
            <person name="Machado M."/>
            <person name="Johnson C.S."/>
            <person name="Walker B."/>
            <person name="Young S.K."/>
            <person name="Zeng Q."/>
            <person name="Gargeya S."/>
            <person name="Fitzgerald M."/>
            <person name="Haas B."/>
            <person name="Abouelleil A."/>
            <person name="Allen A.W."/>
            <person name="Alvarado L."/>
            <person name="Arachchi H.M."/>
            <person name="Berlin A.M."/>
            <person name="Chapman S.B."/>
            <person name="Gainer-Dewar J."/>
            <person name="Goldberg J."/>
            <person name="Griggs A."/>
            <person name="Gujja S."/>
            <person name="Hansen M."/>
            <person name="Howarth C."/>
            <person name="Imamovic A."/>
            <person name="Ireland A."/>
            <person name="Larimer J."/>
            <person name="McCowan C."/>
            <person name="Murphy C."/>
            <person name="Pearson M."/>
            <person name="Poon T.W."/>
            <person name="Priest M."/>
            <person name="Roberts A."/>
            <person name="Saif S."/>
            <person name="Shea T."/>
            <person name="Sisk P."/>
            <person name="Sykes S."/>
            <person name="Wortman J."/>
            <person name="Nusbaum C."/>
            <person name="Birren B."/>
        </authorList>
    </citation>
    <scope>NUCLEOTIDE SEQUENCE [LARGE SCALE GENOMIC DNA]</scope>
    <source>
        <strain evidence="1 2">P10297</strain>
    </source>
</reference>